<evidence type="ECO:0000313" key="1">
    <source>
        <dbReference type="EMBL" id="CAG8530795.1"/>
    </source>
</evidence>
<proteinExistence type="predicted"/>
<dbReference type="EMBL" id="CAJVPW010003854">
    <property type="protein sequence ID" value="CAG8530795.1"/>
    <property type="molecule type" value="Genomic_DNA"/>
</dbReference>
<comment type="caution">
    <text evidence="1">The sequence shown here is derived from an EMBL/GenBank/DDBJ whole genome shotgun (WGS) entry which is preliminary data.</text>
</comment>
<sequence>QKAATPELSFSANNLYTKTTKESTQITEKQDEHMLASNYSSDAEEEMLLNPETNLQTMLLVITKLHTRPKKSNLLAQQQLIAY</sequence>
<keyword evidence="2" id="KW-1185">Reference proteome</keyword>
<dbReference type="Proteomes" id="UP000789366">
    <property type="component" value="Unassembled WGS sequence"/>
</dbReference>
<protein>
    <submittedName>
        <fullName evidence="1">17621_t:CDS:1</fullName>
    </submittedName>
</protein>
<feature type="non-terminal residue" evidence="1">
    <location>
        <position position="1"/>
    </location>
</feature>
<reference evidence="1" key="1">
    <citation type="submission" date="2021-06" db="EMBL/GenBank/DDBJ databases">
        <authorList>
            <person name="Kallberg Y."/>
            <person name="Tangrot J."/>
            <person name="Rosling A."/>
        </authorList>
    </citation>
    <scope>NUCLEOTIDE SEQUENCE</scope>
    <source>
        <strain evidence="1">28 12/20/2015</strain>
    </source>
</reference>
<gene>
    <name evidence="1" type="ORF">SPELUC_LOCUS4355</name>
</gene>
<accession>A0ACA9LLJ8</accession>
<evidence type="ECO:0000313" key="2">
    <source>
        <dbReference type="Proteomes" id="UP000789366"/>
    </source>
</evidence>
<organism evidence="1 2">
    <name type="scientific">Cetraspora pellucida</name>
    <dbReference type="NCBI Taxonomy" id="1433469"/>
    <lineage>
        <taxon>Eukaryota</taxon>
        <taxon>Fungi</taxon>
        <taxon>Fungi incertae sedis</taxon>
        <taxon>Mucoromycota</taxon>
        <taxon>Glomeromycotina</taxon>
        <taxon>Glomeromycetes</taxon>
        <taxon>Diversisporales</taxon>
        <taxon>Gigasporaceae</taxon>
        <taxon>Cetraspora</taxon>
    </lineage>
</organism>
<name>A0ACA9LLJ8_9GLOM</name>